<sequence>MASRLRLVRNRGGSTALRPHGMRLLMDRAEAIRVRPAQAGDAQALAALCRAHAAFEELPYQADGHTSRLAQALENSRLHAWVAERDGDIVGYASATLDFSTLCARTFVHLDCLYLDPQARNCALGSALMAAVAEFGRRKGYRDMQWQTPAWNEAALRFYDRSGARRLSKQRYTLPLAAVVGGASA</sequence>
<organism evidence="4 5">
    <name type="scientific">Massilia eurypsychrophila</name>
    <dbReference type="NCBI Taxonomy" id="1485217"/>
    <lineage>
        <taxon>Bacteria</taxon>
        <taxon>Pseudomonadati</taxon>
        <taxon>Pseudomonadota</taxon>
        <taxon>Betaproteobacteria</taxon>
        <taxon>Burkholderiales</taxon>
        <taxon>Oxalobacteraceae</taxon>
        <taxon>Telluria group</taxon>
        <taxon>Massilia</taxon>
    </lineage>
</organism>
<dbReference type="PROSITE" id="PS51186">
    <property type="entry name" value="GNAT"/>
    <property type="match status" value="1"/>
</dbReference>
<keyword evidence="5" id="KW-1185">Reference proteome</keyword>
<gene>
    <name evidence="4" type="ORF">CR105_11110</name>
</gene>
<dbReference type="InterPro" id="IPR016181">
    <property type="entry name" value="Acyl_CoA_acyltransferase"/>
</dbReference>
<feature type="domain" description="N-acetyltransferase" evidence="3">
    <location>
        <begin position="32"/>
        <end position="185"/>
    </location>
</feature>
<dbReference type="CDD" id="cd04301">
    <property type="entry name" value="NAT_SF"/>
    <property type="match status" value="1"/>
</dbReference>
<dbReference type="OrthoDB" id="273614at2"/>
<keyword evidence="2" id="KW-0012">Acyltransferase</keyword>
<dbReference type="Gene3D" id="3.40.630.30">
    <property type="match status" value="1"/>
</dbReference>
<dbReference type="AlphaFoldDB" id="A0A2G8TGD7"/>
<evidence type="ECO:0000313" key="5">
    <source>
        <dbReference type="Proteomes" id="UP000230390"/>
    </source>
</evidence>
<evidence type="ECO:0000259" key="3">
    <source>
        <dbReference type="PROSITE" id="PS51186"/>
    </source>
</evidence>
<dbReference type="SUPFAM" id="SSF55729">
    <property type="entry name" value="Acyl-CoA N-acyltransferases (Nat)"/>
    <property type="match status" value="1"/>
</dbReference>
<keyword evidence="1 4" id="KW-0808">Transferase</keyword>
<evidence type="ECO:0000256" key="2">
    <source>
        <dbReference type="ARBA" id="ARBA00023315"/>
    </source>
</evidence>
<dbReference type="InterPro" id="IPR000182">
    <property type="entry name" value="GNAT_dom"/>
</dbReference>
<proteinExistence type="predicted"/>
<dbReference type="Pfam" id="PF00583">
    <property type="entry name" value="Acetyltransf_1"/>
    <property type="match status" value="1"/>
</dbReference>
<protein>
    <submittedName>
        <fullName evidence="4">GNAT family N-acetyltransferase</fullName>
    </submittedName>
</protein>
<name>A0A2G8TGD7_9BURK</name>
<dbReference type="InterPro" id="IPR051016">
    <property type="entry name" value="Diverse_Substrate_AcTransf"/>
</dbReference>
<dbReference type="PANTHER" id="PTHR10545:SF29">
    <property type="entry name" value="GH14572P-RELATED"/>
    <property type="match status" value="1"/>
</dbReference>
<dbReference type="Proteomes" id="UP000230390">
    <property type="component" value="Unassembled WGS sequence"/>
</dbReference>
<reference evidence="4 5" key="1">
    <citation type="submission" date="2017-10" db="EMBL/GenBank/DDBJ databases">
        <title>Massilia psychrophilum sp. nov., a novel purple-pigmented bacterium isolated from Tianshan glacier, Xinjiang Municipality, China.</title>
        <authorList>
            <person name="Wang H."/>
        </authorList>
    </citation>
    <scope>NUCLEOTIDE SEQUENCE [LARGE SCALE GENOMIC DNA]</scope>
    <source>
        <strain evidence="4 5">JCM 30074</strain>
    </source>
</reference>
<dbReference type="EMBL" id="PDOC01000005">
    <property type="protein sequence ID" value="PIL45009.1"/>
    <property type="molecule type" value="Genomic_DNA"/>
</dbReference>
<comment type="caution">
    <text evidence="4">The sequence shown here is derived from an EMBL/GenBank/DDBJ whole genome shotgun (WGS) entry which is preliminary data.</text>
</comment>
<dbReference type="PANTHER" id="PTHR10545">
    <property type="entry name" value="DIAMINE N-ACETYLTRANSFERASE"/>
    <property type="match status" value="1"/>
</dbReference>
<accession>A0A2G8TGD7</accession>
<evidence type="ECO:0000256" key="1">
    <source>
        <dbReference type="ARBA" id="ARBA00022679"/>
    </source>
</evidence>
<dbReference type="GO" id="GO:0008080">
    <property type="term" value="F:N-acetyltransferase activity"/>
    <property type="evidence" value="ECO:0007669"/>
    <property type="project" value="TreeGrafter"/>
</dbReference>
<evidence type="ECO:0000313" key="4">
    <source>
        <dbReference type="EMBL" id="PIL45009.1"/>
    </source>
</evidence>